<name>A0A1D8ISJ7_9GAMM</name>
<dbReference type="PRINTS" id="PR02008">
    <property type="entry name" value="RCMTFAMILY"/>
</dbReference>
<feature type="binding site" evidence="13">
    <location>
        <begin position="247"/>
        <end position="253"/>
    </location>
    <ligand>
        <name>S-adenosyl-L-methionine</name>
        <dbReference type="ChEBI" id="CHEBI:59789"/>
    </ligand>
</feature>
<evidence type="ECO:0000259" key="14">
    <source>
        <dbReference type="PROSITE" id="PS51686"/>
    </source>
</evidence>
<feature type="domain" description="SAM-dependent MTase RsmB/NOP-type" evidence="14">
    <location>
        <begin position="157"/>
        <end position="427"/>
    </location>
</feature>
<keyword evidence="5" id="KW-0698">rRNA processing</keyword>
<dbReference type="SUPFAM" id="SSF48013">
    <property type="entry name" value="NusB-like"/>
    <property type="match status" value="1"/>
</dbReference>
<evidence type="ECO:0000256" key="6">
    <source>
        <dbReference type="ARBA" id="ARBA00022603"/>
    </source>
</evidence>
<comment type="similarity">
    <text evidence="13">Belongs to the class I-like SAM-binding methyltransferase superfamily. RsmB/NOP family.</text>
</comment>
<keyword evidence="9 13" id="KW-0694">RNA-binding</keyword>
<evidence type="ECO:0000256" key="8">
    <source>
        <dbReference type="ARBA" id="ARBA00022691"/>
    </source>
</evidence>
<dbReference type="InterPro" id="IPR029063">
    <property type="entry name" value="SAM-dependent_MTases_sf"/>
</dbReference>
<dbReference type="CDD" id="cd02440">
    <property type="entry name" value="AdoMet_MTases"/>
    <property type="match status" value="1"/>
</dbReference>
<dbReference type="GO" id="GO:0006355">
    <property type="term" value="P:regulation of DNA-templated transcription"/>
    <property type="evidence" value="ECO:0007669"/>
    <property type="project" value="InterPro"/>
</dbReference>
<evidence type="ECO:0000256" key="7">
    <source>
        <dbReference type="ARBA" id="ARBA00022679"/>
    </source>
</evidence>
<dbReference type="NCBIfam" id="NF008149">
    <property type="entry name" value="PRK10901.1"/>
    <property type="match status" value="1"/>
</dbReference>
<dbReference type="Proteomes" id="UP000095401">
    <property type="component" value="Chromosome"/>
</dbReference>
<gene>
    <name evidence="15" type="ORF">BI364_00690</name>
</gene>
<evidence type="ECO:0000313" key="16">
    <source>
        <dbReference type="Proteomes" id="UP000095401"/>
    </source>
</evidence>
<dbReference type="InterPro" id="IPR035926">
    <property type="entry name" value="NusB-like_sf"/>
</dbReference>
<dbReference type="GO" id="GO:0008649">
    <property type="term" value="F:rRNA methyltransferase activity"/>
    <property type="evidence" value="ECO:0007669"/>
    <property type="project" value="InterPro"/>
</dbReference>
<dbReference type="GO" id="GO:0003723">
    <property type="term" value="F:RNA binding"/>
    <property type="evidence" value="ECO:0007669"/>
    <property type="project" value="UniProtKB-UniRule"/>
</dbReference>
<keyword evidence="4" id="KW-0963">Cytoplasm</keyword>
<proteinExistence type="inferred from homology"/>
<evidence type="ECO:0000256" key="5">
    <source>
        <dbReference type="ARBA" id="ARBA00022552"/>
    </source>
</evidence>
<dbReference type="Gene3D" id="3.40.50.150">
    <property type="entry name" value="Vaccinia Virus protein VP39"/>
    <property type="match status" value="1"/>
</dbReference>
<keyword evidence="6 13" id="KW-0489">Methyltransferase</keyword>
<comment type="function">
    <text evidence="1">Specifically methylates the cytosine at position 967 (m5C967) of 16S rRNA.</text>
</comment>
<evidence type="ECO:0000256" key="10">
    <source>
        <dbReference type="ARBA" id="ARBA00030399"/>
    </source>
</evidence>
<feature type="binding site" evidence="13">
    <location>
        <position position="316"/>
    </location>
    <ligand>
        <name>S-adenosyl-L-methionine</name>
        <dbReference type="ChEBI" id="CHEBI:59789"/>
    </ligand>
</feature>
<dbReference type="SUPFAM" id="SSF53335">
    <property type="entry name" value="S-adenosyl-L-methionine-dependent methyltransferases"/>
    <property type="match status" value="1"/>
</dbReference>
<dbReference type="PANTHER" id="PTHR22807:SF61">
    <property type="entry name" value="NOL1_NOP2_SUN FAMILY PROTEIN _ ANTITERMINATION NUSB DOMAIN-CONTAINING PROTEIN"/>
    <property type="match status" value="1"/>
</dbReference>
<evidence type="ECO:0000256" key="4">
    <source>
        <dbReference type="ARBA" id="ARBA00022490"/>
    </source>
</evidence>
<dbReference type="InterPro" id="IPR004573">
    <property type="entry name" value="rRNA_ssu_MeTfrase_B"/>
</dbReference>
<evidence type="ECO:0000256" key="13">
    <source>
        <dbReference type="PROSITE-ProRule" id="PRU01023"/>
    </source>
</evidence>
<keyword evidence="16" id="KW-1185">Reference proteome</keyword>
<evidence type="ECO:0000256" key="3">
    <source>
        <dbReference type="ARBA" id="ARBA00012140"/>
    </source>
</evidence>
<feature type="binding site" evidence="13">
    <location>
        <position position="271"/>
    </location>
    <ligand>
        <name>S-adenosyl-L-methionine</name>
        <dbReference type="ChEBI" id="CHEBI:59789"/>
    </ligand>
</feature>
<evidence type="ECO:0000256" key="9">
    <source>
        <dbReference type="ARBA" id="ARBA00022884"/>
    </source>
</evidence>
<dbReference type="PROSITE" id="PS51686">
    <property type="entry name" value="SAM_MT_RSMB_NOP"/>
    <property type="match status" value="1"/>
</dbReference>
<dbReference type="Pfam" id="PF01029">
    <property type="entry name" value="NusB"/>
    <property type="match status" value="1"/>
</dbReference>
<dbReference type="Gene3D" id="1.10.940.10">
    <property type="entry name" value="NusB-like"/>
    <property type="match status" value="1"/>
</dbReference>
<organism evidence="15 16">
    <name type="scientific">Acidihalobacter yilgarnensis</name>
    <dbReference type="NCBI Taxonomy" id="2819280"/>
    <lineage>
        <taxon>Bacteria</taxon>
        <taxon>Pseudomonadati</taxon>
        <taxon>Pseudomonadota</taxon>
        <taxon>Gammaproteobacteria</taxon>
        <taxon>Chromatiales</taxon>
        <taxon>Ectothiorhodospiraceae</taxon>
        <taxon>Acidihalobacter</taxon>
    </lineage>
</organism>
<dbReference type="InterPro" id="IPR023267">
    <property type="entry name" value="RCMT"/>
</dbReference>
<keyword evidence="7 13" id="KW-0808">Transferase</keyword>
<evidence type="ECO:0000256" key="1">
    <source>
        <dbReference type="ARBA" id="ARBA00002724"/>
    </source>
</evidence>
<feature type="active site" description="Nucleophile" evidence="13">
    <location>
        <position position="369"/>
    </location>
</feature>
<reference evidence="16" key="1">
    <citation type="submission" date="2016-09" db="EMBL/GenBank/DDBJ databases">
        <title>Acidihalobacter prosperus F5.</title>
        <authorList>
            <person name="Khaleque H.N."/>
            <person name="Ramsay J.P."/>
            <person name="Kaksonen A.H."/>
            <person name="Boxall N.J."/>
            <person name="Watkin E.L.J."/>
        </authorList>
    </citation>
    <scope>NUCLEOTIDE SEQUENCE [LARGE SCALE GENOMIC DNA]</scope>
    <source>
        <strain evidence="16">F5</strain>
    </source>
</reference>
<dbReference type="Gene3D" id="1.10.287.730">
    <property type="entry name" value="Helix hairpin bin"/>
    <property type="match status" value="1"/>
</dbReference>
<feature type="binding site" evidence="13">
    <location>
        <position position="297"/>
    </location>
    <ligand>
        <name>S-adenosyl-L-methionine</name>
        <dbReference type="ChEBI" id="CHEBI:59789"/>
    </ligand>
</feature>
<sequence length="429" mass="46837">MAVEVVDAVRRQGRSLSQALPRAERQLEPGPARALLRERVYGLLRYAPRLDAWLDALVTQPLRARDAPVARLIQLGLYELFFLRTPDYAAVNEAVRLAGLLGRPWAARLVNGALRNAQRREAELVAIAERVDTARFAHPEWLIDRVRADWPEDAEAVFAANNARAPMTLRVNLAMTDVSAYADLLHGAGIAASPGLYAPDSLVLAQSVDVEALPGFREGWVSVQDEAAQLAAGLVNALPGQRVLDACAAPGGKTAHLIERAGGKLDVTAVEIDPDRLVRVSETLERLGLQAQTLAADACLPETWWDGKSYDCILLDAPCSATGVIRRHPDIKLLRRASDIEATVLRQQALLDALWPLLARGGRLVYATCSIVLDENTHVVDRFIQTHADAIEWPIDADWGRAMARGRQILPGEGGMDGFYYACLHKAGT</sequence>
<dbReference type="AlphaFoldDB" id="A0A1D8ISJ7"/>
<comment type="subcellular location">
    <subcellularLocation>
        <location evidence="2">Cytoplasm</location>
    </subcellularLocation>
</comment>
<accession>A0A1D8ISJ7</accession>
<dbReference type="InterPro" id="IPR006027">
    <property type="entry name" value="NusB_RsmB_TIM44"/>
</dbReference>
<evidence type="ECO:0000256" key="11">
    <source>
        <dbReference type="ARBA" id="ARBA00031088"/>
    </source>
</evidence>
<dbReference type="InterPro" id="IPR001678">
    <property type="entry name" value="MeTrfase_RsmB-F_NOP2_dom"/>
</dbReference>
<dbReference type="EMBL" id="CP017415">
    <property type="protein sequence ID" value="AOU99446.1"/>
    <property type="molecule type" value="Genomic_DNA"/>
</dbReference>
<protein>
    <recommendedName>
        <fullName evidence="3">16S rRNA (cytosine(967)-C(5))-methyltransferase</fullName>
        <ecNumber evidence="3">2.1.1.176</ecNumber>
    </recommendedName>
    <alternativeName>
        <fullName evidence="10">16S rRNA m5C967 methyltransferase</fullName>
    </alternativeName>
    <alternativeName>
        <fullName evidence="11">rRNA (cytosine-C(5)-)-methyltransferase RsmB</fullName>
    </alternativeName>
</protein>
<dbReference type="Pfam" id="PF22458">
    <property type="entry name" value="RsmF-B_ferredox"/>
    <property type="match status" value="1"/>
</dbReference>
<keyword evidence="8 13" id="KW-0949">S-adenosyl-L-methionine</keyword>
<dbReference type="PANTHER" id="PTHR22807">
    <property type="entry name" value="NOP2 YEAST -RELATED NOL1/NOP2/FMU SUN DOMAIN-CONTAINING"/>
    <property type="match status" value="1"/>
</dbReference>
<dbReference type="InterPro" id="IPR049560">
    <property type="entry name" value="MeTrfase_RsmB-F_NOP2_cat"/>
</dbReference>
<dbReference type="FunFam" id="3.40.50.150:FF:000022">
    <property type="entry name" value="Ribosomal RNA small subunit methyltransferase B"/>
    <property type="match status" value="1"/>
</dbReference>
<dbReference type="Gene3D" id="3.30.70.1170">
    <property type="entry name" value="Sun protein, domain 3"/>
    <property type="match status" value="1"/>
</dbReference>
<evidence type="ECO:0000313" key="15">
    <source>
        <dbReference type="EMBL" id="AOU99446.1"/>
    </source>
</evidence>
<dbReference type="GO" id="GO:0005737">
    <property type="term" value="C:cytoplasm"/>
    <property type="evidence" value="ECO:0007669"/>
    <property type="project" value="UniProtKB-SubCell"/>
</dbReference>
<dbReference type="NCBIfam" id="TIGR00563">
    <property type="entry name" value="rsmB"/>
    <property type="match status" value="1"/>
</dbReference>
<dbReference type="EC" id="2.1.1.176" evidence="3"/>
<dbReference type="Pfam" id="PF01189">
    <property type="entry name" value="Methyltr_RsmB-F"/>
    <property type="match status" value="1"/>
</dbReference>
<dbReference type="InterPro" id="IPR054728">
    <property type="entry name" value="RsmB-like_ferredoxin"/>
</dbReference>
<dbReference type="KEGG" id="aprs:BI364_00690"/>
<comment type="catalytic activity">
    <reaction evidence="12">
        <text>cytidine(967) in 16S rRNA + S-adenosyl-L-methionine = 5-methylcytidine(967) in 16S rRNA + S-adenosyl-L-homocysteine + H(+)</text>
        <dbReference type="Rhea" id="RHEA:42748"/>
        <dbReference type="Rhea" id="RHEA-COMP:10219"/>
        <dbReference type="Rhea" id="RHEA-COMP:10220"/>
        <dbReference type="ChEBI" id="CHEBI:15378"/>
        <dbReference type="ChEBI" id="CHEBI:57856"/>
        <dbReference type="ChEBI" id="CHEBI:59789"/>
        <dbReference type="ChEBI" id="CHEBI:74483"/>
        <dbReference type="ChEBI" id="CHEBI:82748"/>
        <dbReference type="EC" id="2.1.1.176"/>
    </reaction>
</comment>
<evidence type="ECO:0000256" key="12">
    <source>
        <dbReference type="ARBA" id="ARBA00047283"/>
    </source>
</evidence>
<evidence type="ECO:0000256" key="2">
    <source>
        <dbReference type="ARBA" id="ARBA00004496"/>
    </source>
</evidence>